<evidence type="ECO:0000256" key="3">
    <source>
        <dbReference type="ARBA" id="ARBA00023239"/>
    </source>
</evidence>
<reference evidence="5 6" key="1">
    <citation type="submission" date="2017-09" db="EMBL/GenBank/DDBJ databases">
        <title>Depth-based differentiation of microbial function through sediment-hosted aquifers and enrichment of novel symbionts in the deep terrestrial subsurface.</title>
        <authorList>
            <person name="Probst A.J."/>
            <person name="Ladd B."/>
            <person name="Jarett J.K."/>
            <person name="Geller-Mcgrath D.E."/>
            <person name="Sieber C.M."/>
            <person name="Emerson J.B."/>
            <person name="Anantharaman K."/>
            <person name="Thomas B.C."/>
            <person name="Malmstrom R."/>
            <person name="Stieglmeier M."/>
            <person name="Klingl A."/>
            <person name="Woyke T."/>
            <person name="Ryan C.M."/>
            <person name="Banfield J.F."/>
        </authorList>
    </citation>
    <scope>NUCLEOTIDE SEQUENCE [LARGE SCALE GENOMIC DNA]</scope>
    <source>
        <strain evidence="5">CG11_big_fil_rev_8_21_14_0_20_45_26</strain>
    </source>
</reference>
<feature type="binding site" evidence="4">
    <location>
        <begin position="117"/>
        <end position="118"/>
    </location>
    <ligand>
        <name>substrate</name>
    </ligand>
</feature>
<keyword evidence="3 4" id="KW-0456">Lyase</keyword>
<dbReference type="UniPathway" id="UPA00079"/>
<protein>
    <recommendedName>
        <fullName evidence="4">1,4-dihydroxy-6-naphtoate synthase</fullName>
        <ecNumber evidence="4">4.1.99.29</ecNumber>
    </recommendedName>
    <alternativeName>
        <fullName evidence="4">Menaquinone biosynthetic enzyme MqnD</fullName>
    </alternativeName>
</protein>
<dbReference type="SUPFAM" id="SSF53850">
    <property type="entry name" value="Periplasmic binding protein-like II"/>
    <property type="match status" value="1"/>
</dbReference>
<organism evidence="5 6">
    <name type="scientific">Candidatus Abzuiibacterium crystallinum</name>
    <dbReference type="NCBI Taxonomy" id="1974748"/>
    <lineage>
        <taxon>Bacteria</taxon>
        <taxon>Pseudomonadati</taxon>
        <taxon>Candidatus Omnitrophota</taxon>
        <taxon>Candidatus Abzuiibacterium</taxon>
    </lineage>
</organism>
<comment type="pathway">
    <text evidence="1 4">Quinol/quinone metabolism; menaquinone biosynthesis.</text>
</comment>
<sequence length="282" mass="31688">MLTTQAKKNTIRFGHSPDPDDAFMFYAIAYHKIDLDGFKIDHVVEDIESLNQRALKSELEATAVSVHAFSKIADRYAIMRSGASIGEKYGPVVVARAPLKPFELRGMTVAIPGELTTANLVLSLFENRIKKVIVPFDQILDAVKDGRADAGLVIHEGQITYQEKKLRKVIDLGEWWWDETKLPLPLGIDVIRKDLGNETMQRLSKVFKDSICYALANRKPALDYAIRFGRGLKEDLNDRFVGMYVNDYTVDLGNKGEAGIRKVFELGFKRGILPAKIAVEFV</sequence>
<evidence type="ECO:0000256" key="2">
    <source>
        <dbReference type="ARBA" id="ARBA00022428"/>
    </source>
</evidence>
<dbReference type="InterPro" id="IPR003773">
    <property type="entry name" value="Menaquinone_biosynth"/>
</dbReference>
<feature type="active site" description="Proton acceptor" evidence="4">
    <location>
        <position position="155"/>
    </location>
</feature>
<comment type="similarity">
    <text evidence="4">Belongs to the MqnA/MqnD family. MqnD subfamily.</text>
</comment>
<comment type="function">
    <text evidence="4">Catalyzes the conversion of cyclic dehypoxanthine futalosine (cyclic DHFL) into 1,4-dihydroxy-6-naphthoate, a step in the biosynthesis of menaquinone (MK, vitamin K2).</text>
</comment>
<dbReference type="AlphaFoldDB" id="A0A2H0LT21"/>
<evidence type="ECO:0000313" key="5">
    <source>
        <dbReference type="EMBL" id="PIQ86645.1"/>
    </source>
</evidence>
<comment type="caution">
    <text evidence="4">Lacks conserved residue(s) required for the propagation of feature annotation.</text>
</comment>
<dbReference type="Proteomes" id="UP000230859">
    <property type="component" value="Unassembled WGS sequence"/>
</dbReference>
<dbReference type="EMBL" id="PCVY01000038">
    <property type="protein sequence ID" value="PIQ86645.1"/>
    <property type="molecule type" value="Genomic_DNA"/>
</dbReference>
<accession>A0A2H0LT21</accession>
<dbReference type="PANTHER" id="PTHR37167:SF1">
    <property type="entry name" value="1,4-DIHYDROXY-6-NAPHTOATE SYNTHASE"/>
    <property type="match status" value="1"/>
</dbReference>
<dbReference type="HAMAP" id="MF_00996">
    <property type="entry name" value="MqnD"/>
    <property type="match status" value="1"/>
</dbReference>
<comment type="caution">
    <text evidence="5">The sequence shown here is derived from an EMBL/GenBank/DDBJ whole genome shotgun (WGS) entry which is preliminary data.</text>
</comment>
<comment type="catalytic activity">
    <reaction evidence="4">
        <text>cyclic dehypoxanthinylfutalosinate = 1,4-dihydroxy-6-naphthoate + dihydroxyacetone</text>
        <dbReference type="Rhea" id="RHEA:33087"/>
        <dbReference type="ChEBI" id="CHEBI:16016"/>
        <dbReference type="ChEBI" id="CHEBI:64254"/>
        <dbReference type="ChEBI" id="CHEBI:64270"/>
        <dbReference type="EC" id="4.1.99.29"/>
    </reaction>
</comment>
<dbReference type="Gene3D" id="3.40.190.10">
    <property type="entry name" value="Periplasmic binding protein-like II"/>
    <property type="match status" value="2"/>
</dbReference>
<name>A0A2H0LT21_9BACT</name>
<keyword evidence="2 4" id="KW-0474">Menaquinone biosynthesis</keyword>
<dbReference type="PANTHER" id="PTHR37167">
    <property type="entry name" value="1,4-DIHYDROXY-6-NAPHTOATE SYNTHASE"/>
    <property type="match status" value="1"/>
</dbReference>
<gene>
    <name evidence="4" type="primary">mqnD</name>
    <name evidence="5" type="ORF">COV74_03885</name>
</gene>
<evidence type="ECO:0000256" key="4">
    <source>
        <dbReference type="HAMAP-Rule" id="MF_00996"/>
    </source>
</evidence>
<dbReference type="GO" id="GO:0009234">
    <property type="term" value="P:menaquinone biosynthetic process"/>
    <property type="evidence" value="ECO:0007669"/>
    <property type="project" value="UniProtKB-UniRule"/>
</dbReference>
<dbReference type="EC" id="4.1.99.29" evidence="4"/>
<evidence type="ECO:0000256" key="1">
    <source>
        <dbReference type="ARBA" id="ARBA00004863"/>
    </source>
</evidence>
<dbReference type="InterPro" id="IPR030869">
    <property type="entry name" value="MqnD"/>
</dbReference>
<dbReference type="GO" id="GO:0016830">
    <property type="term" value="F:carbon-carbon lyase activity"/>
    <property type="evidence" value="ECO:0007669"/>
    <property type="project" value="UniProtKB-UniRule"/>
</dbReference>
<dbReference type="Pfam" id="PF02621">
    <property type="entry name" value="VitK2_biosynth"/>
    <property type="match status" value="1"/>
</dbReference>
<dbReference type="CDD" id="cd13636">
    <property type="entry name" value="PBP2_Af1704"/>
    <property type="match status" value="1"/>
</dbReference>
<proteinExistence type="inferred from homology"/>
<evidence type="ECO:0000313" key="6">
    <source>
        <dbReference type="Proteomes" id="UP000230859"/>
    </source>
</evidence>